<reference evidence="1 2" key="1">
    <citation type="submission" date="2018-02" db="EMBL/GenBank/DDBJ databases">
        <title>The genomes of Aspergillus section Nigri reveals drivers in fungal speciation.</title>
        <authorList>
            <consortium name="DOE Joint Genome Institute"/>
            <person name="Vesth T.C."/>
            <person name="Nybo J."/>
            <person name="Theobald S."/>
            <person name="Brandl J."/>
            <person name="Frisvad J.C."/>
            <person name="Nielsen K.F."/>
            <person name="Lyhne E.K."/>
            <person name="Kogle M.E."/>
            <person name="Kuo A."/>
            <person name="Riley R."/>
            <person name="Clum A."/>
            <person name="Nolan M."/>
            <person name="Lipzen A."/>
            <person name="Salamov A."/>
            <person name="Henrissat B."/>
            <person name="Wiebenga A."/>
            <person name="De vries R.P."/>
            <person name="Grigoriev I.V."/>
            <person name="Mortensen U.H."/>
            <person name="Andersen M.R."/>
            <person name="Baker S.E."/>
        </authorList>
    </citation>
    <scope>NUCLEOTIDE SEQUENCE [LARGE SCALE GENOMIC DNA]</scope>
    <source>
        <strain evidence="1 2">CBS 121593</strain>
    </source>
</reference>
<dbReference type="VEuPathDB" id="FungiDB:BO80DRAFT_239492"/>
<dbReference type="AlphaFoldDB" id="A0A395GMV3"/>
<name>A0A395GMV3_9EURO</name>
<dbReference type="EMBL" id="KZ824479">
    <property type="protein sequence ID" value="RAK96167.1"/>
    <property type="molecule type" value="Genomic_DNA"/>
</dbReference>
<gene>
    <name evidence="1" type="ORF">BO80DRAFT_239492</name>
</gene>
<dbReference type="Proteomes" id="UP000249402">
    <property type="component" value="Unassembled WGS sequence"/>
</dbReference>
<accession>A0A395GMV3</accession>
<organism evidence="1 2">
    <name type="scientific">Aspergillus ibericus CBS 121593</name>
    <dbReference type="NCBI Taxonomy" id="1448316"/>
    <lineage>
        <taxon>Eukaryota</taxon>
        <taxon>Fungi</taxon>
        <taxon>Dikarya</taxon>
        <taxon>Ascomycota</taxon>
        <taxon>Pezizomycotina</taxon>
        <taxon>Eurotiomycetes</taxon>
        <taxon>Eurotiomycetidae</taxon>
        <taxon>Eurotiales</taxon>
        <taxon>Aspergillaceae</taxon>
        <taxon>Aspergillus</taxon>
        <taxon>Aspergillus subgen. Circumdati</taxon>
    </lineage>
</organism>
<proteinExistence type="predicted"/>
<dbReference type="RefSeq" id="XP_025570495.1">
    <property type="nucleotide sequence ID" value="XM_025714538.1"/>
</dbReference>
<sequence>MPTAEDRWIGRGRPLLAANCRRDGTAVGSKKKSQRWYYLDKPSSKPRVPGTEVTGAMAGYLLVLPVVPPVLRHRPASAFYASRSVACTMQDPDPLGDSQLVRHGSKSFEVTNAGAGTLSPVLSQQKSDEEEMGTVANADGAPVPYCFG</sequence>
<protein>
    <submittedName>
        <fullName evidence="1">Uncharacterized protein</fullName>
    </submittedName>
</protein>
<dbReference type="GeneID" id="37219403"/>
<evidence type="ECO:0000313" key="1">
    <source>
        <dbReference type="EMBL" id="RAK96167.1"/>
    </source>
</evidence>
<keyword evidence="2" id="KW-1185">Reference proteome</keyword>
<evidence type="ECO:0000313" key="2">
    <source>
        <dbReference type="Proteomes" id="UP000249402"/>
    </source>
</evidence>